<proteinExistence type="inferred from homology"/>
<keyword evidence="4 8" id="KW-0479">Metal-binding</keyword>
<dbReference type="GO" id="GO:0004497">
    <property type="term" value="F:monooxygenase activity"/>
    <property type="evidence" value="ECO:0007669"/>
    <property type="project" value="UniProtKB-KW"/>
</dbReference>
<comment type="similarity">
    <text evidence="2 9">Belongs to the cytochrome P450 family.</text>
</comment>
<dbReference type="RefSeq" id="XP_007841027.1">
    <property type="nucleotide sequence ID" value="XM_007842836.1"/>
</dbReference>
<evidence type="ECO:0000256" key="3">
    <source>
        <dbReference type="ARBA" id="ARBA00022617"/>
    </source>
</evidence>
<evidence type="ECO:0000256" key="1">
    <source>
        <dbReference type="ARBA" id="ARBA00001971"/>
    </source>
</evidence>
<dbReference type="InParanoid" id="W3WKX2"/>
<keyword evidence="5 9" id="KW-0560">Oxidoreductase</keyword>
<dbReference type="GO" id="GO:0016705">
    <property type="term" value="F:oxidoreductase activity, acting on paired donors, with incorporation or reduction of molecular oxygen"/>
    <property type="evidence" value="ECO:0007669"/>
    <property type="project" value="InterPro"/>
</dbReference>
<evidence type="ECO:0008006" key="12">
    <source>
        <dbReference type="Google" id="ProtNLM"/>
    </source>
</evidence>
<dbReference type="PANTHER" id="PTHR24305">
    <property type="entry name" value="CYTOCHROME P450"/>
    <property type="match status" value="1"/>
</dbReference>
<dbReference type="HOGENOM" id="CLU_001570_14_11_1"/>
<dbReference type="PANTHER" id="PTHR24305:SF230">
    <property type="entry name" value="P450, PUTATIVE (EUROFUNG)-RELATED"/>
    <property type="match status" value="1"/>
</dbReference>
<dbReference type="GO" id="GO:0020037">
    <property type="term" value="F:heme binding"/>
    <property type="evidence" value="ECO:0007669"/>
    <property type="project" value="InterPro"/>
</dbReference>
<dbReference type="OrthoDB" id="1470350at2759"/>
<dbReference type="CDD" id="cd11058">
    <property type="entry name" value="CYP60B-like"/>
    <property type="match status" value="1"/>
</dbReference>
<keyword evidence="11" id="KW-1185">Reference proteome</keyword>
<feature type="binding site" description="axial binding residue" evidence="8">
    <location>
        <position position="431"/>
    </location>
    <ligand>
        <name>heme</name>
        <dbReference type="ChEBI" id="CHEBI:30413"/>
    </ligand>
    <ligandPart>
        <name>Fe</name>
        <dbReference type="ChEBI" id="CHEBI:18248"/>
    </ligandPart>
</feature>
<name>W3WKX2_PESFW</name>
<dbReference type="PRINTS" id="PR00385">
    <property type="entry name" value="P450"/>
</dbReference>
<keyword evidence="6 8" id="KW-0408">Iron</keyword>
<dbReference type="OMA" id="PVIMKYV"/>
<evidence type="ECO:0000256" key="4">
    <source>
        <dbReference type="ARBA" id="ARBA00022723"/>
    </source>
</evidence>
<evidence type="ECO:0000256" key="2">
    <source>
        <dbReference type="ARBA" id="ARBA00010617"/>
    </source>
</evidence>
<dbReference type="Pfam" id="PF00067">
    <property type="entry name" value="p450"/>
    <property type="match status" value="1"/>
</dbReference>
<dbReference type="GO" id="GO:0005506">
    <property type="term" value="F:iron ion binding"/>
    <property type="evidence" value="ECO:0007669"/>
    <property type="project" value="InterPro"/>
</dbReference>
<dbReference type="eggNOG" id="KOG0158">
    <property type="taxonomic scope" value="Eukaryota"/>
</dbReference>
<dbReference type="KEGG" id="pfy:PFICI_14255"/>
<evidence type="ECO:0000256" key="9">
    <source>
        <dbReference type="RuleBase" id="RU000461"/>
    </source>
</evidence>
<dbReference type="Gene3D" id="1.10.630.10">
    <property type="entry name" value="Cytochrome P450"/>
    <property type="match status" value="1"/>
</dbReference>
<evidence type="ECO:0000256" key="7">
    <source>
        <dbReference type="ARBA" id="ARBA00023033"/>
    </source>
</evidence>
<accession>W3WKX2</accession>
<dbReference type="InterPro" id="IPR036396">
    <property type="entry name" value="Cyt_P450_sf"/>
</dbReference>
<gene>
    <name evidence="10" type="ORF">PFICI_14255</name>
</gene>
<dbReference type="SUPFAM" id="SSF48264">
    <property type="entry name" value="Cytochrome P450"/>
    <property type="match status" value="1"/>
</dbReference>
<comment type="cofactor">
    <cofactor evidence="1 8">
        <name>heme</name>
        <dbReference type="ChEBI" id="CHEBI:30413"/>
    </cofactor>
</comment>
<dbReference type="EMBL" id="KI912120">
    <property type="protein sequence ID" value="ETS74389.1"/>
    <property type="molecule type" value="Genomic_DNA"/>
</dbReference>
<evidence type="ECO:0000256" key="5">
    <source>
        <dbReference type="ARBA" id="ARBA00023002"/>
    </source>
</evidence>
<dbReference type="Proteomes" id="UP000030651">
    <property type="component" value="Unassembled WGS sequence"/>
</dbReference>
<dbReference type="AlphaFoldDB" id="W3WKX2"/>
<dbReference type="PRINTS" id="PR00463">
    <property type="entry name" value="EP450I"/>
</dbReference>
<sequence>MFWGIGIGFVLLYLCGYATYNLFMHPLSAYPGPLFMRVSRLGYSYKSIMGTLTFDMLELHERYGDVVRIAPNELAFSHPQAWKDIMGHHHGSRVEMEKYDHFYRPVSFGPVDVVSANREEHSRLRRLMSHGFSDRSMQAQQPIINQYIDLFIQRIHEHCFGSEKPVDLAAWFNFTTFDIIGDLAFGEPFGCLKKSDYHPWVKTIFEMARAGTVLQATSHWSSLQKLMLMMVPRSMMDEHRKHAEMAKLKLSKRLARESERSDLVDGLLKEVNGKSITLQEVQANASVLVIAGSETTATLLSGVTFLLLVNPDALKTLTNEVRDAFQAEGEISHETVTKLPYLMACLNEALRLYPPVPLGLPRVVPQGGALICGRHVPESSVVSIHQYAIYHREKYWTDPFGFHPERFLDVKGFENDDRATFQPFHLGSRGCLGRNLAYLESRLVLARLLWNFDLRIAEHSREWLNQQKVFNLWNKGPLDVFLTPVGR</sequence>
<protein>
    <recommendedName>
        <fullName evidence="12">Isotrichodermin C-15 hydroxylase</fullName>
    </recommendedName>
</protein>
<evidence type="ECO:0000313" key="10">
    <source>
        <dbReference type="EMBL" id="ETS74389.1"/>
    </source>
</evidence>
<dbReference type="InterPro" id="IPR001128">
    <property type="entry name" value="Cyt_P450"/>
</dbReference>
<evidence type="ECO:0000256" key="8">
    <source>
        <dbReference type="PIRSR" id="PIRSR602401-1"/>
    </source>
</evidence>
<dbReference type="PROSITE" id="PS00086">
    <property type="entry name" value="CYTOCHROME_P450"/>
    <property type="match status" value="1"/>
</dbReference>
<reference evidence="11" key="1">
    <citation type="journal article" date="2015" name="BMC Genomics">
        <title>Genomic and transcriptomic analysis of the endophytic fungus Pestalotiopsis fici reveals its lifestyle and high potential for synthesis of natural products.</title>
        <authorList>
            <person name="Wang X."/>
            <person name="Zhang X."/>
            <person name="Liu L."/>
            <person name="Xiang M."/>
            <person name="Wang W."/>
            <person name="Sun X."/>
            <person name="Che Y."/>
            <person name="Guo L."/>
            <person name="Liu G."/>
            <person name="Guo L."/>
            <person name="Wang C."/>
            <person name="Yin W.B."/>
            <person name="Stadler M."/>
            <person name="Zhang X."/>
            <person name="Liu X."/>
        </authorList>
    </citation>
    <scope>NUCLEOTIDE SEQUENCE [LARGE SCALE GENOMIC DNA]</scope>
    <source>
        <strain evidence="11">W106-1 / CGMCC3.15140</strain>
    </source>
</reference>
<dbReference type="GeneID" id="19279268"/>
<dbReference type="InterPro" id="IPR017972">
    <property type="entry name" value="Cyt_P450_CS"/>
</dbReference>
<evidence type="ECO:0000313" key="11">
    <source>
        <dbReference type="Proteomes" id="UP000030651"/>
    </source>
</evidence>
<dbReference type="InterPro" id="IPR002401">
    <property type="entry name" value="Cyt_P450_E_grp-I"/>
</dbReference>
<keyword evidence="3 8" id="KW-0349">Heme</keyword>
<keyword evidence="7 9" id="KW-0503">Monooxygenase</keyword>
<dbReference type="GO" id="GO:0009403">
    <property type="term" value="P:toxin biosynthetic process"/>
    <property type="evidence" value="ECO:0007669"/>
    <property type="project" value="UniProtKB-ARBA"/>
</dbReference>
<evidence type="ECO:0000256" key="6">
    <source>
        <dbReference type="ARBA" id="ARBA00023004"/>
    </source>
</evidence>
<dbReference type="FunFam" id="1.10.630.10:FF:000047">
    <property type="entry name" value="Cytochrome P450 monooxygenase"/>
    <property type="match status" value="1"/>
</dbReference>
<organism evidence="10 11">
    <name type="scientific">Pestalotiopsis fici (strain W106-1 / CGMCC3.15140)</name>
    <dbReference type="NCBI Taxonomy" id="1229662"/>
    <lineage>
        <taxon>Eukaryota</taxon>
        <taxon>Fungi</taxon>
        <taxon>Dikarya</taxon>
        <taxon>Ascomycota</taxon>
        <taxon>Pezizomycotina</taxon>
        <taxon>Sordariomycetes</taxon>
        <taxon>Xylariomycetidae</taxon>
        <taxon>Amphisphaeriales</taxon>
        <taxon>Sporocadaceae</taxon>
        <taxon>Pestalotiopsis</taxon>
    </lineage>
</organism>
<dbReference type="InterPro" id="IPR050121">
    <property type="entry name" value="Cytochrome_P450_monoxygenase"/>
</dbReference>